<dbReference type="InterPro" id="IPR013752">
    <property type="entry name" value="KPA_reductase"/>
</dbReference>
<dbReference type="STRING" id="52247.A0A4T0X600"/>
<gene>
    <name evidence="6" type="ORF">CANINC_000651</name>
</gene>
<reference evidence="6 7" key="1">
    <citation type="journal article" date="2019" name="Front. Genet.">
        <title>Whole-Genome Sequencing of the Opportunistic Yeast Pathogen Candida inconspicua Uncovers Its Hybrid Origin.</title>
        <authorList>
            <person name="Mixao V."/>
            <person name="Hansen A.P."/>
            <person name="Saus E."/>
            <person name="Boekhout T."/>
            <person name="Lass-Florl C."/>
            <person name="Gabaldon T."/>
        </authorList>
    </citation>
    <scope>NUCLEOTIDE SEQUENCE [LARGE SCALE GENOMIC DNA]</scope>
    <source>
        <strain evidence="6 7">CBS 180</strain>
    </source>
</reference>
<dbReference type="PANTHER" id="PTHR21708:SF30">
    <property type="entry name" value="2-DEHYDROPANTOATE 2-REDUCTASE-RELATED"/>
    <property type="match status" value="1"/>
</dbReference>
<evidence type="ECO:0000259" key="5">
    <source>
        <dbReference type="Pfam" id="PF08546"/>
    </source>
</evidence>
<dbReference type="EMBL" id="SELW01000121">
    <property type="protein sequence ID" value="TID30735.1"/>
    <property type="molecule type" value="Genomic_DNA"/>
</dbReference>
<comment type="caution">
    <text evidence="6">The sequence shown here is derived from an EMBL/GenBank/DDBJ whole genome shotgun (WGS) entry which is preliminary data.</text>
</comment>
<feature type="domain" description="Ketopantoate reductase N-terminal" evidence="4">
    <location>
        <begin position="14"/>
        <end position="167"/>
    </location>
</feature>
<name>A0A4T0X600_9ASCO</name>
<dbReference type="GO" id="GO:0015940">
    <property type="term" value="P:pantothenate biosynthetic process"/>
    <property type="evidence" value="ECO:0007669"/>
    <property type="project" value="InterPro"/>
</dbReference>
<organism evidence="6 7">
    <name type="scientific">Pichia inconspicua</name>
    <dbReference type="NCBI Taxonomy" id="52247"/>
    <lineage>
        <taxon>Eukaryota</taxon>
        <taxon>Fungi</taxon>
        <taxon>Dikarya</taxon>
        <taxon>Ascomycota</taxon>
        <taxon>Saccharomycotina</taxon>
        <taxon>Pichiomycetes</taxon>
        <taxon>Pichiales</taxon>
        <taxon>Pichiaceae</taxon>
        <taxon>Pichia</taxon>
    </lineage>
</organism>
<dbReference type="NCBIfam" id="TIGR00745">
    <property type="entry name" value="apbA_panE"/>
    <property type="match status" value="1"/>
</dbReference>
<dbReference type="Pfam" id="PF02558">
    <property type="entry name" value="ApbA"/>
    <property type="match status" value="1"/>
</dbReference>
<keyword evidence="3" id="KW-0560">Oxidoreductase</keyword>
<dbReference type="Proteomes" id="UP000307173">
    <property type="component" value="Unassembled WGS sequence"/>
</dbReference>
<sequence>MAEKTKSSSQPSKVLLIGFGGVGTMVSYTLEHLGRAEVTVVSVPETYESILAGYNIESLSYGNIERYVPTNVAQSPGEAVEKYGPFEYIVITTKNIPDVAPVVDMIKDCYSDDSTIVLIQNGIGIEIPIYREYPNATIMSGVTIIGTTLYDNTVKHVQTDTMRFGPYINYNLPREPQIAKCKKFCEMYSNKGNVTEYEEDVKFTRWRKLVYNACINTTCALADIDAGRADIYGGMETIIKPAMKEVIAVAKSEGVTLDDDVIDIMCRGEDGVYYPPSMLIDVRRKSYIEHINIIGNVVKYANRNGVPIPTLTVLNNLLKLVQLRTMEARGLFTLPEVRPLPEEHYKIEFNHRREEE</sequence>
<evidence type="ECO:0000313" key="7">
    <source>
        <dbReference type="Proteomes" id="UP000307173"/>
    </source>
</evidence>
<dbReference type="InterPro" id="IPR051402">
    <property type="entry name" value="KPR-Related"/>
</dbReference>
<dbReference type="AlphaFoldDB" id="A0A4T0X600"/>
<evidence type="ECO:0000256" key="1">
    <source>
        <dbReference type="ARBA" id="ARBA00007870"/>
    </source>
</evidence>
<evidence type="ECO:0000256" key="2">
    <source>
        <dbReference type="ARBA" id="ARBA00022857"/>
    </source>
</evidence>
<dbReference type="InterPro" id="IPR036291">
    <property type="entry name" value="NAD(P)-bd_dom_sf"/>
</dbReference>
<feature type="domain" description="Ketopantoate reductase C-terminal" evidence="5">
    <location>
        <begin position="202"/>
        <end position="321"/>
    </location>
</feature>
<comment type="similarity">
    <text evidence="1">Belongs to the ketopantoate reductase family.</text>
</comment>
<proteinExistence type="inferred from homology"/>
<evidence type="ECO:0000256" key="3">
    <source>
        <dbReference type="ARBA" id="ARBA00023002"/>
    </source>
</evidence>
<keyword evidence="7" id="KW-1185">Reference proteome</keyword>
<keyword evidence="2" id="KW-0521">NADP</keyword>
<dbReference type="Gene3D" id="1.10.1040.10">
    <property type="entry name" value="N-(1-d-carboxylethyl)-l-norvaline Dehydrogenase, domain 2"/>
    <property type="match status" value="1"/>
</dbReference>
<dbReference type="GO" id="GO:0005737">
    <property type="term" value="C:cytoplasm"/>
    <property type="evidence" value="ECO:0007669"/>
    <property type="project" value="TreeGrafter"/>
</dbReference>
<dbReference type="FunFam" id="1.10.1040.10:FF:000017">
    <property type="entry name" value="2-dehydropantoate 2-reductase"/>
    <property type="match status" value="1"/>
</dbReference>
<dbReference type="InterPro" id="IPR013328">
    <property type="entry name" value="6PGD_dom2"/>
</dbReference>
<dbReference type="InterPro" id="IPR013332">
    <property type="entry name" value="KPR_N"/>
</dbReference>
<dbReference type="Gene3D" id="3.40.50.720">
    <property type="entry name" value="NAD(P)-binding Rossmann-like Domain"/>
    <property type="match status" value="1"/>
</dbReference>
<dbReference type="GO" id="GO:0008677">
    <property type="term" value="F:2-dehydropantoate 2-reductase activity"/>
    <property type="evidence" value="ECO:0007669"/>
    <property type="project" value="InterPro"/>
</dbReference>
<dbReference type="OrthoDB" id="3609at2759"/>
<accession>A0A4T0X600</accession>
<dbReference type="Pfam" id="PF08546">
    <property type="entry name" value="ApbA_C"/>
    <property type="match status" value="1"/>
</dbReference>
<dbReference type="InterPro" id="IPR008927">
    <property type="entry name" value="6-PGluconate_DH-like_C_sf"/>
</dbReference>
<evidence type="ECO:0008006" key="8">
    <source>
        <dbReference type="Google" id="ProtNLM"/>
    </source>
</evidence>
<dbReference type="PANTHER" id="PTHR21708">
    <property type="entry name" value="PROBABLE 2-DEHYDROPANTOATE 2-REDUCTASE"/>
    <property type="match status" value="1"/>
</dbReference>
<evidence type="ECO:0000259" key="4">
    <source>
        <dbReference type="Pfam" id="PF02558"/>
    </source>
</evidence>
<dbReference type="InterPro" id="IPR003710">
    <property type="entry name" value="ApbA"/>
</dbReference>
<dbReference type="SUPFAM" id="SSF51735">
    <property type="entry name" value="NAD(P)-binding Rossmann-fold domains"/>
    <property type="match status" value="1"/>
</dbReference>
<protein>
    <recommendedName>
        <fullName evidence="8">2-dehydropantoate 2-reductase</fullName>
    </recommendedName>
</protein>
<dbReference type="SUPFAM" id="SSF48179">
    <property type="entry name" value="6-phosphogluconate dehydrogenase C-terminal domain-like"/>
    <property type="match status" value="1"/>
</dbReference>
<evidence type="ECO:0000313" key="6">
    <source>
        <dbReference type="EMBL" id="TID30735.1"/>
    </source>
</evidence>